<feature type="region of interest" description="Disordered" evidence="1">
    <location>
        <begin position="34"/>
        <end position="61"/>
    </location>
</feature>
<evidence type="ECO:0000256" key="1">
    <source>
        <dbReference type="SAM" id="MobiDB-lite"/>
    </source>
</evidence>
<reference evidence="3" key="1">
    <citation type="submission" date="2023-07" db="EMBL/GenBank/DDBJ databases">
        <title>30 novel species of actinomycetes from the DSMZ collection.</title>
        <authorList>
            <person name="Nouioui I."/>
        </authorList>
    </citation>
    <scope>NUCLEOTIDE SEQUENCE [LARGE SCALE GENOMIC DNA]</scope>
    <source>
        <strain evidence="3">DSM 41699</strain>
    </source>
</reference>
<evidence type="ECO:0000313" key="3">
    <source>
        <dbReference type="Proteomes" id="UP001183809"/>
    </source>
</evidence>
<protein>
    <submittedName>
        <fullName evidence="2">Uncharacterized protein</fullName>
    </submittedName>
</protein>
<sequence>MAAADTLPSDTVFLDAELTPGELAGQVVARVRVDGTSGGGPGHRRFAPPALLPLALPQPAR</sequence>
<keyword evidence="3" id="KW-1185">Reference proteome</keyword>
<organism evidence="2 3">
    <name type="scientific">Streptomyces gibsoniae</name>
    <dbReference type="NCBI Taxonomy" id="3075529"/>
    <lineage>
        <taxon>Bacteria</taxon>
        <taxon>Bacillati</taxon>
        <taxon>Actinomycetota</taxon>
        <taxon>Actinomycetes</taxon>
        <taxon>Kitasatosporales</taxon>
        <taxon>Streptomycetaceae</taxon>
        <taxon>Streptomyces</taxon>
    </lineage>
</organism>
<dbReference type="RefSeq" id="WP_311696899.1">
    <property type="nucleotide sequence ID" value="NZ_JAVREY010000024.1"/>
</dbReference>
<dbReference type="EMBL" id="JAVREY010000024">
    <property type="protein sequence ID" value="MDT0465431.1"/>
    <property type="molecule type" value="Genomic_DNA"/>
</dbReference>
<comment type="caution">
    <text evidence="2">The sequence shown here is derived from an EMBL/GenBank/DDBJ whole genome shotgun (WGS) entry which is preliminary data.</text>
</comment>
<feature type="compositionally biased region" description="Low complexity" evidence="1">
    <location>
        <begin position="47"/>
        <end position="61"/>
    </location>
</feature>
<gene>
    <name evidence="2" type="ORF">RM764_20900</name>
</gene>
<evidence type="ECO:0000313" key="2">
    <source>
        <dbReference type="EMBL" id="MDT0465431.1"/>
    </source>
</evidence>
<proteinExistence type="predicted"/>
<name>A0ABU2TWX1_9ACTN</name>
<accession>A0ABU2TWX1</accession>
<dbReference type="Proteomes" id="UP001183809">
    <property type="component" value="Unassembled WGS sequence"/>
</dbReference>